<reference evidence="3" key="1">
    <citation type="journal article" date="2019" name="Int. J. Syst. Evol. Microbiol.">
        <title>The Global Catalogue of Microorganisms (GCM) 10K type strain sequencing project: providing services to taxonomists for standard genome sequencing and annotation.</title>
        <authorList>
            <consortium name="The Broad Institute Genomics Platform"/>
            <consortium name="The Broad Institute Genome Sequencing Center for Infectious Disease"/>
            <person name="Wu L."/>
            <person name="Ma J."/>
        </authorList>
    </citation>
    <scope>NUCLEOTIDE SEQUENCE [LARGE SCALE GENOMIC DNA]</scope>
    <source>
        <strain evidence="3">CGMCC 1.10992</strain>
    </source>
</reference>
<accession>A0ABW4XIW5</accession>
<dbReference type="Proteomes" id="UP001597380">
    <property type="component" value="Unassembled WGS sequence"/>
</dbReference>
<evidence type="ECO:0000259" key="1">
    <source>
        <dbReference type="PROSITE" id="PS51403"/>
    </source>
</evidence>
<sequence>MSSNRIAIVLSENEIEIKNLAAQMHVWIAGTKSNVKVVKALWKSSLPSQLTQTYFDISSDSSKEEQCIGAIDQVDAHHCTAFGTESWSEIQVHGTPLTQRLSNEFEMFGNVAIKRTDYGFTVHRQSQT</sequence>
<protein>
    <recommendedName>
        <fullName evidence="1">Collagen IV NC1 domain-containing protein</fullName>
    </recommendedName>
</protein>
<dbReference type="RefSeq" id="WP_345338766.1">
    <property type="nucleotide sequence ID" value="NZ_BAABLI010000007.1"/>
</dbReference>
<evidence type="ECO:0000313" key="3">
    <source>
        <dbReference type="Proteomes" id="UP001597380"/>
    </source>
</evidence>
<proteinExistence type="predicted"/>
<organism evidence="2 3">
    <name type="scientific">Corallincola platygyrae</name>
    <dbReference type="NCBI Taxonomy" id="1193278"/>
    <lineage>
        <taxon>Bacteria</taxon>
        <taxon>Pseudomonadati</taxon>
        <taxon>Pseudomonadota</taxon>
        <taxon>Gammaproteobacteria</taxon>
        <taxon>Alteromonadales</taxon>
        <taxon>Psychromonadaceae</taxon>
        <taxon>Corallincola</taxon>
    </lineage>
</organism>
<gene>
    <name evidence="2" type="ORF">ACFSJ3_01255</name>
</gene>
<dbReference type="EMBL" id="JBHUHT010000004">
    <property type="protein sequence ID" value="MFD2094598.1"/>
    <property type="molecule type" value="Genomic_DNA"/>
</dbReference>
<name>A0ABW4XIW5_9GAMM</name>
<dbReference type="InterPro" id="IPR001442">
    <property type="entry name" value="Collagen_IV_NC"/>
</dbReference>
<keyword evidence="3" id="KW-1185">Reference proteome</keyword>
<dbReference type="PROSITE" id="PS51403">
    <property type="entry name" value="NC1_IV"/>
    <property type="match status" value="1"/>
</dbReference>
<comment type="caution">
    <text evidence="2">The sequence shown here is derived from an EMBL/GenBank/DDBJ whole genome shotgun (WGS) entry which is preliminary data.</text>
</comment>
<feature type="domain" description="Collagen IV NC1" evidence="1">
    <location>
        <begin position="119"/>
        <end position="128"/>
    </location>
</feature>
<evidence type="ECO:0000313" key="2">
    <source>
        <dbReference type="EMBL" id="MFD2094598.1"/>
    </source>
</evidence>